<dbReference type="InterPro" id="IPR013083">
    <property type="entry name" value="Znf_RING/FYVE/PHD"/>
</dbReference>
<feature type="domain" description="RING-type" evidence="9">
    <location>
        <begin position="89"/>
        <end position="139"/>
    </location>
</feature>
<evidence type="ECO:0000256" key="1">
    <source>
        <dbReference type="ARBA" id="ARBA00000900"/>
    </source>
</evidence>
<dbReference type="PANTHER" id="PTHR11224">
    <property type="entry name" value="MAKORIN-RELATED"/>
    <property type="match status" value="1"/>
</dbReference>
<dbReference type="GO" id="GO:0000209">
    <property type="term" value="P:protein polyubiquitination"/>
    <property type="evidence" value="ECO:0007669"/>
    <property type="project" value="InterPro"/>
</dbReference>
<evidence type="ECO:0000256" key="7">
    <source>
        <dbReference type="PROSITE-ProRule" id="PRU00723"/>
    </source>
</evidence>
<comment type="caution">
    <text evidence="11">The sequence shown here is derived from an EMBL/GenBank/DDBJ whole genome shotgun (WGS) entry which is preliminary data.</text>
</comment>
<dbReference type="InterPro" id="IPR045072">
    <property type="entry name" value="MKRN-like"/>
</dbReference>
<feature type="zinc finger region" description="C3H1-type" evidence="7">
    <location>
        <begin position="26"/>
        <end position="53"/>
    </location>
</feature>
<dbReference type="InterPro" id="IPR001841">
    <property type="entry name" value="Znf_RING"/>
</dbReference>
<dbReference type="Gene3D" id="3.30.40.10">
    <property type="entry name" value="Zinc/RING finger domain, C3HC4 (zinc finger)"/>
    <property type="match status" value="1"/>
</dbReference>
<evidence type="ECO:0000313" key="11">
    <source>
        <dbReference type="EMBL" id="GFS15738.1"/>
    </source>
</evidence>
<dbReference type="SUPFAM" id="SSF57850">
    <property type="entry name" value="RING/U-box"/>
    <property type="match status" value="1"/>
</dbReference>
<gene>
    <name evidence="11" type="ORF">ElyMa_004940600</name>
</gene>
<accession>A0AAV4IYX3</accession>
<organism evidence="11 12">
    <name type="scientific">Elysia marginata</name>
    <dbReference type="NCBI Taxonomy" id="1093978"/>
    <lineage>
        <taxon>Eukaryota</taxon>
        <taxon>Metazoa</taxon>
        <taxon>Spiralia</taxon>
        <taxon>Lophotrochozoa</taxon>
        <taxon>Mollusca</taxon>
        <taxon>Gastropoda</taxon>
        <taxon>Heterobranchia</taxon>
        <taxon>Euthyneura</taxon>
        <taxon>Panpulmonata</taxon>
        <taxon>Sacoglossa</taxon>
        <taxon>Placobranchoidea</taxon>
        <taxon>Plakobranchidae</taxon>
        <taxon>Elysia</taxon>
    </lineage>
</organism>
<keyword evidence="3" id="KW-0808">Transferase</keyword>
<keyword evidence="12" id="KW-1185">Reference proteome</keyword>
<comment type="catalytic activity">
    <reaction evidence="1">
        <text>S-ubiquitinyl-[E2 ubiquitin-conjugating enzyme]-L-cysteine + [acceptor protein]-L-lysine = [E2 ubiquitin-conjugating enzyme]-L-cysteine + N(6)-ubiquitinyl-[acceptor protein]-L-lysine.</text>
        <dbReference type="EC" id="2.3.2.27"/>
    </reaction>
</comment>
<name>A0AAV4IYX3_9GAST</name>
<proteinExistence type="predicted"/>
<dbReference type="InterPro" id="IPR000571">
    <property type="entry name" value="Znf_CCCH"/>
</dbReference>
<keyword evidence="6 7" id="KW-0862">Zinc</keyword>
<evidence type="ECO:0000256" key="3">
    <source>
        <dbReference type="ARBA" id="ARBA00022679"/>
    </source>
</evidence>
<dbReference type="Proteomes" id="UP000762676">
    <property type="component" value="Unassembled WGS sequence"/>
</dbReference>
<evidence type="ECO:0000313" key="12">
    <source>
        <dbReference type="Proteomes" id="UP000762676"/>
    </source>
</evidence>
<dbReference type="PROSITE" id="PS50103">
    <property type="entry name" value="ZF_C3H1"/>
    <property type="match status" value="1"/>
</dbReference>
<evidence type="ECO:0000256" key="6">
    <source>
        <dbReference type="ARBA" id="ARBA00022833"/>
    </source>
</evidence>
<evidence type="ECO:0000256" key="8">
    <source>
        <dbReference type="SAM" id="MobiDB-lite"/>
    </source>
</evidence>
<dbReference type="GO" id="GO:0008270">
    <property type="term" value="F:zinc ion binding"/>
    <property type="evidence" value="ECO:0007669"/>
    <property type="project" value="UniProtKB-KW"/>
</dbReference>
<evidence type="ECO:0000256" key="2">
    <source>
        <dbReference type="ARBA" id="ARBA00012483"/>
    </source>
</evidence>
<dbReference type="GO" id="GO:0061630">
    <property type="term" value="F:ubiquitin protein ligase activity"/>
    <property type="evidence" value="ECO:0007669"/>
    <property type="project" value="UniProtKB-EC"/>
</dbReference>
<evidence type="ECO:0000256" key="5">
    <source>
        <dbReference type="ARBA" id="ARBA00022771"/>
    </source>
</evidence>
<evidence type="ECO:0000259" key="9">
    <source>
        <dbReference type="PROSITE" id="PS50089"/>
    </source>
</evidence>
<sequence>MSSCDIDRKDEESTVSICGIPRKLVTKDTPLCPYYAAAGCCESENCAFVHGDVCDGCGLAQLHPVNERQRRQHRLECEEDIDIELDKECGICLEKVILKTTDTDDEFARMFGILENCPHCFCLSCIEKWRATREEHAQCVGQNRTLSLTADTTLTHLFHHDCILDGITVKVYGVHKPYHCDKVAIHWRVQEADPNDDVDEQLIRDLENFPHEGYGSGSDSEYSNGSKTETETDE</sequence>
<protein>
    <recommendedName>
        <fullName evidence="2">RING-type E3 ubiquitin transferase</fullName>
        <ecNumber evidence="2">2.3.2.27</ecNumber>
    </recommendedName>
</protein>
<dbReference type="PANTHER" id="PTHR11224:SF10">
    <property type="entry name" value="IP09428P-RELATED"/>
    <property type="match status" value="1"/>
</dbReference>
<dbReference type="EC" id="2.3.2.27" evidence="2"/>
<dbReference type="InterPro" id="IPR017907">
    <property type="entry name" value="Znf_RING_CS"/>
</dbReference>
<keyword evidence="5 7" id="KW-0863">Zinc-finger</keyword>
<feature type="region of interest" description="Disordered" evidence="8">
    <location>
        <begin position="209"/>
        <end position="234"/>
    </location>
</feature>
<dbReference type="EMBL" id="BMAT01009884">
    <property type="protein sequence ID" value="GFS15738.1"/>
    <property type="molecule type" value="Genomic_DNA"/>
</dbReference>
<dbReference type="AlphaFoldDB" id="A0AAV4IYX3"/>
<keyword evidence="4 7" id="KW-0479">Metal-binding</keyword>
<dbReference type="PROSITE" id="PS00518">
    <property type="entry name" value="ZF_RING_1"/>
    <property type="match status" value="1"/>
</dbReference>
<feature type="compositionally biased region" description="Low complexity" evidence="8">
    <location>
        <begin position="217"/>
        <end position="226"/>
    </location>
</feature>
<reference evidence="11 12" key="1">
    <citation type="journal article" date="2021" name="Elife">
        <title>Chloroplast acquisition without the gene transfer in kleptoplastic sea slugs, Plakobranchus ocellatus.</title>
        <authorList>
            <person name="Maeda T."/>
            <person name="Takahashi S."/>
            <person name="Yoshida T."/>
            <person name="Shimamura S."/>
            <person name="Takaki Y."/>
            <person name="Nagai Y."/>
            <person name="Toyoda A."/>
            <person name="Suzuki Y."/>
            <person name="Arimoto A."/>
            <person name="Ishii H."/>
            <person name="Satoh N."/>
            <person name="Nishiyama T."/>
            <person name="Hasebe M."/>
            <person name="Maruyama T."/>
            <person name="Minagawa J."/>
            <person name="Obokata J."/>
            <person name="Shigenobu S."/>
        </authorList>
    </citation>
    <scope>NUCLEOTIDE SEQUENCE [LARGE SCALE GENOMIC DNA]</scope>
</reference>
<evidence type="ECO:0000259" key="10">
    <source>
        <dbReference type="PROSITE" id="PS50103"/>
    </source>
</evidence>
<feature type="domain" description="C3H1-type" evidence="10">
    <location>
        <begin position="26"/>
        <end position="53"/>
    </location>
</feature>
<dbReference type="PROSITE" id="PS50089">
    <property type="entry name" value="ZF_RING_2"/>
    <property type="match status" value="1"/>
</dbReference>
<evidence type="ECO:0000256" key="4">
    <source>
        <dbReference type="ARBA" id="ARBA00022723"/>
    </source>
</evidence>